<keyword evidence="7 12" id="KW-0460">Magnesium</keyword>
<evidence type="ECO:0000256" key="2">
    <source>
        <dbReference type="ARBA" id="ARBA00022679"/>
    </source>
</evidence>
<evidence type="ECO:0000256" key="12">
    <source>
        <dbReference type="PIRNR" id="PIRNR028980"/>
    </source>
</evidence>
<name>A0A653CBT9_CALMS</name>
<dbReference type="PIRSF" id="PIRSF028980">
    <property type="entry name" value="tRNAHis_guanylyltransferase"/>
    <property type="match status" value="1"/>
</dbReference>
<dbReference type="GO" id="GO:0008193">
    <property type="term" value="F:tRNA guanylyltransferase activity"/>
    <property type="evidence" value="ECO:0007669"/>
    <property type="project" value="UniProtKB-UniRule"/>
</dbReference>
<evidence type="ECO:0000256" key="7">
    <source>
        <dbReference type="ARBA" id="ARBA00022842"/>
    </source>
</evidence>
<evidence type="ECO:0000256" key="11">
    <source>
        <dbReference type="ARBA" id="ARBA00065710"/>
    </source>
</evidence>
<evidence type="ECO:0000256" key="8">
    <source>
        <dbReference type="ARBA" id="ARBA00023134"/>
    </source>
</evidence>
<comment type="similarity">
    <text evidence="1 12">Belongs to the tRNA(His) guanylyltransferase family.</text>
</comment>
<keyword evidence="6 12" id="KW-0547">Nucleotide-binding</keyword>
<organism evidence="17 18">
    <name type="scientific">Callosobruchus maculatus</name>
    <name type="common">Southern cowpea weevil</name>
    <name type="synonym">Pulse bruchid</name>
    <dbReference type="NCBI Taxonomy" id="64391"/>
    <lineage>
        <taxon>Eukaryota</taxon>
        <taxon>Metazoa</taxon>
        <taxon>Ecdysozoa</taxon>
        <taxon>Arthropoda</taxon>
        <taxon>Hexapoda</taxon>
        <taxon>Insecta</taxon>
        <taxon>Pterygota</taxon>
        <taxon>Neoptera</taxon>
        <taxon>Endopterygota</taxon>
        <taxon>Coleoptera</taxon>
        <taxon>Polyphaga</taxon>
        <taxon>Cucujiformia</taxon>
        <taxon>Chrysomeloidea</taxon>
        <taxon>Chrysomelidae</taxon>
        <taxon>Bruchinae</taxon>
        <taxon>Bruchini</taxon>
        <taxon>Callosobruchus</taxon>
    </lineage>
</organism>
<accession>A0A653CBT9</accession>
<proteinExistence type="inferred from homology"/>
<evidence type="ECO:0000259" key="16">
    <source>
        <dbReference type="Pfam" id="PF14413"/>
    </source>
</evidence>
<feature type="domain" description="tRNAHis guanylyltransferase catalytic" evidence="15">
    <location>
        <begin position="6"/>
        <end position="135"/>
    </location>
</feature>
<evidence type="ECO:0000256" key="9">
    <source>
        <dbReference type="ARBA" id="ARBA00047281"/>
    </source>
</evidence>
<dbReference type="Gene3D" id="3.30.70.3000">
    <property type="match status" value="1"/>
</dbReference>
<dbReference type="EC" id="2.7.7.79" evidence="12"/>
<feature type="binding site" evidence="14">
    <location>
        <position position="29"/>
    </location>
    <ligand>
        <name>Mg(2+)</name>
        <dbReference type="ChEBI" id="CHEBI:18420"/>
        <label>2</label>
        <note>catalytic</note>
    </ligand>
</feature>
<feature type="binding site" evidence="13">
    <location>
        <begin position="29"/>
        <end position="34"/>
    </location>
    <ligand>
        <name>GTP</name>
        <dbReference type="ChEBI" id="CHEBI:37565"/>
    </ligand>
</feature>
<evidence type="ECO:0000256" key="10">
    <source>
        <dbReference type="ARBA" id="ARBA00058346"/>
    </source>
</evidence>
<dbReference type="InterPro" id="IPR024956">
    <property type="entry name" value="tRNAHis_GuaTrfase_cat"/>
</dbReference>
<comment type="subunit">
    <text evidence="11">Homotetramer. Interacts with MFN1 and MFN2; functions as a guanyl-nucleotide exchange factor/GEF for MFN2 and also probably MFN1.</text>
</comment>
<dbReference type="FunFam" id="3.30.70.3000:FF:000001">
    <property type="entry name" value="tRNA(His) guanylyltransferase"/>
    <property type="match status" value="1"/>
</dbReference>
<feature type="binding site" evidence="14">
    <location>
        <position position="30"/>
    </location>
    <ligand>
        <name>Mg(2+)</name>
        <dbReference type="ChEBI" id="CHEBI:18420"/>
        <label>1</label>
        <note>catalytic</note>
    </ligand>
</feature>
<evidence type="ECO:0000313" key="18">
    <source>
        <dbReference type="Proteomes" id="UP000410492"/>
    </source>
</evidence>
<reference evidence="17 18" key="1">
    <citation type="submission" date="2019-01" db="EMBL/GenBank/DDBJ databases">
        <authorList>
            <person name="Sayadi A."/>
        </authorList>
    </citation>
    <scope>NUCLEOTIDE SEQUENCE [LARGE SCALE GENOMIC DNA]</scope>
</reference>
<feature type="binding site" evidence="13">
    <location>
        <begin position="75"/>
        <end position="76"/>
    </location>
    <ligand>
        <name>GTP</name>
        <dbReference type="ChEBI" id="CHEBI:37565"/>
    </ligand>
</feature>
<dbReference type="Pfam" id="PF04446">
    <property type="entry name" value="Thg1"/>
    <property type="match status" value="1"/>
</dbReference>
<dbReference type="GO" id="GO:0006400">
    <property type="term" value="P:tRNA modification"/>
    <property type="evidence" value="ECO:0007669"/>
    <property type="project" value="UniProtKB-UniRule"/>
</dbReference>
<comment type="function">
    <text evidence="10">Adds a GMP to the 5'-end of tRNA(His) after transcription and RNase P cleavage. This step is essential for proper recognition of the tRNA and for the fidelity of protein synthesis. Also functions as a guanyl-nucleotide exchange factor/GEF for the MFN1 and MFN2 mitofusins thereby regulating mitochondrial fusion. By regulating both mitochondrial dynamics and bioenergetic function, it contributes to cell survival following oxidative stress.</text>
</comment>
<evidence type="ECO:0000256" key="1">
    <source>
        <dbReference type="ARBA" id="ARBA00010113"/>
    </source>
</evidence>
<dbReference type="GO" id="GO:0000287">
    <property type="term" value="F:magnesium ion binding"/>
    <property type="evidence" value="ECO:0007669"/>
    <property type="project" value="UniProtKB-UniRule"/>
</dbReference>
<evidence type="ECO:0000256" key="3">
    <source>
        <dbReference type="ARBA" id="ARBA00022694"/>
    </source>
</evidence>
<dbReference type="EMBL" id="CAACVG010007429">
    <property type="protein sequence ID" value="VEN45365.1"/>
    <property type="molecule type" value="Genomic_DNA"/>
</dbReference>
<dbReference type="PANTHER" id="PTHR12729">
    <property type="entry name" value="TRNA(HIS) GUANYLYLTRANSFERASE-RELATED"/>
    <property type="match status" value="1"/>
</dbReference>
<dbReference type="InterPro" id="IPR007537">
    <property type="entry name" value="tRNAHis_GuaTrfase_Thg1"/>
</dbReference>
<dbReference type="Proteomes" id="UP000410492">
    <property type="component" value="Unassembled WGS sequence"/>
</dbReference>
<feature type="binding site" evidence="14">
    <location>
        <position position="76"/>
    </location>
    <ligand>
        <name>Mg(2+)</name>
        <dbReference type="ChEBI" id="CHEBI:18420"/>
        <label>1</label>
        <note>catalytic</note>
    </ligand>
</feature>
<evidence type="ECO:0000313" key="17">
    <source>
        <dbReference type="EMBL" id="VEN45365.1"/>
    </source>
</evidence>
<dbReference type="PANTHER" id="PTHR12729:SF6">
    <property type="entry name" value="TRNA(HIS) GUANYLYLTRANSFERASE-RELATED"/>
    <property type="match status" value="1"/>
</dbReference>
<protein>
    <recommendedName>
        <fullName evidence="12">tRNA(His) guanylyltransferase</fullName>
        <ecNumber evidence="12">2.7.7.79</ecNumber>
    </recommendedName>
    <alternativeName>
        <fullName evidence="12">tRNA-histidine guanylyltransferase</fullName>
    </alternativeName>
</protein>
<dbReference type="OrthoDB" id="62560at2759"/>
<evidence type="ECO:0000256" key="14">
    <source>
        <dbReference type="PIRSR" id="PIRSR028980-2"/>
    </source>
</evidence>
<evidence type="ECO:0000259" key="15">
    <source>
        <dbReference type="Pfam" id="PF04446"/>
    </source>
</evidence>
<keyword evidence="18" id="KW-1185">Reference proteome</keyword>
<gene>
    <name evidence="17" type="ORF">CALMAC_LOCUS7840</name>
</gene>
<evidence type="ECO:0000256" key="13">
    <source>
        <dbReference type="PIRSR" id="PIRSR028980-1"/>
    </source>
</evidence>
<feature type="binding site" evidence="14">
    <location>
        <position position="76"/>
    </location>
    <ligand>
        <name>Mg(2+)</name>
        <dbReference type="ChEBI" id="CHEBI:18420"/>
        <label>2</label>
        <note>catalytic</note>
    </ligand>
</feature>
<comment type="cofactor">
    <cofactor evidence="14">
        <name>Mg(2+)</name>
        <dbReference type="ChEBI" id="CHEBI:18420"/>
    </cofactor>
    <text evidence="14">Binds 2 magnesium ions per subunit.</text>
</comment>
<dbReference type="InterPro" id="IPR025845">
    <property type="entry name" value="Thg1_C_dom"/>
</dbReference>
<feature type="binding site" evidence="14">
    <location>
        <position position="29"/>
    </location>
    <ligand>
        <name>Mg(2+)</name>
        <dbReference type="ChEBI" id="CHEBI:18420"/>
        <label>1</label>
        <note>catalytic</note>
    </ligand>
</feature>
<keyword evidence="2 12" id="KW-0808">Transferase</keyword>
<dbReference type="Pfam" id="PF14413">
    <property type="entry name" value="Thg1C"/>
    <property type="match status" value="1"/>
</dbReference>
<evidence type="ECO:0000256" key="4">
    <source>
        <dbReference type="ARBA" id="ARBA00022695"/>
    </source>
</evidence>
<keyword evidence="8 12" id="KW-0342">GTP-binding</keyword>
<keyword evidence="4 12" id="KW-0548">Nucleotidyltransferase</keyword>
<feature type="domain" description="Thg1 C-terminal" evidence="16">
    <location>
        <begin position="138"/>
        <end position="224"/>
    </location>
</feature>
<dbReference type="GO" id="GO:0005525">
    <property type="term" value="F:GTP binding"/>
    <property type="evidence" value="ECO:0007669"/>
    <property type="project" value="UniProtKB-UniRule"/>
</dbReference>
<evidence type="ECO:0000256" key="6">
    <source>
        <dbReference type="ARBA" id="ARBA00022741"/>
    </source>
</evidence>
<keyword evidence="3 12" id="KW-0819">tRNA processing</keyword>
<sequence length="286" mass="33808">MAKSKFEYVREFESEETLLPNCWIVVRIDGKAFHKFSAKHNFDKPNDLRAISLMNKAAACVMQEYKDIVIAYGQSDEYSFVLRKVCTLYNRRKSKIMTYINSLFTSSYVYHWHNYFNEKKLKYPPCFDARVILYPTDQNLKDYLSWRQADCHINNLYNTTFWNLVLKGGLTPVEAEKKLCGTVSSDKNEILFSEFDINYNNEPEVFKKGTILLRKKLTHTNSDKYKTVILPFHIDLIKEEFWERNSEVIQMETCQKYEWPEDLPLPDLVSSQLHINVKNKVDIEAD</sequence>
<dbReference type="AlphaFoldDB" id="A0A653CBT9"/>
<comment type="catalytic activity">
    <reaction evidence="9 12">
        <text>a 5'-end ribonucleotide-tRNA(His) + GTP + ATP + H2O = a 5'-end phospho-guanosine-ribonucleotide-tRNA(His) + AMP + 2 diphosphate + H(+)</text>
        <dbReference type="Rhea" id="RHEA:54564"/>
        <dbReference type="Rhea" id="RHEA-COMP:14193"/>
        <dbReference type="Rhea" id="RHEA-COMP:14917"/>
        <dbReference type="ChEBI" id="CHEBI:15377"/>
        <dbReference type="ChEBI" id="CHEBI:15378"/>
        <dbReference type="ChEBI" id="CHEBI:30616"/>
        <dbReference type="ChEBI" id="CHEBI:33019"/>
        <dbReference type="ChEBI" id="CHEBI:37565"/>
        <dbReference type="ChEBI" id="CHEBI:138282"/>
        <dbReference type="ChEBI" id="CHEBI:141847"/>
        <dbReference type="ChEBI" id="CHEBI:456215"/>
        <dbReference type="EC" id="2.7.7.79"/>
    </reaction>
</comment>
<evidence type="ECO:0000256" key="5">
    <source>
        <dbReference type="ARBA" id="ARBA00022723"/>
    </source>
</evidence>
<dbReference type="InterPro" id="IPR038469">
    <property type="entry name" value="tRNAHis_GuaTrfase_Thg1_sf"/>
</dbReference>
<keyword evidence="5 12" id="KW-0479">Metal-binding</keyword>